<reference evidence="2" key="1">
    <citation type="submission" date="2021-05" db="EMBL/GenBank/DDBJ databases">
        <authorList>
            <person name="Alioto T."/>
            <person name="Alioto T."/>
            <person name="Gomez Garrido J."/>
        </authorList>
    </citation>
    <scope>NUCLEOTIDE SEQUENCE</scope>
</reference>
<dbReference type="EMBL" id="HBUE01119573">
    <property type="protein sequence ID" value="CAG6491771.1"/>
    <property type="molecule type" value="Transcribed_RNA"/>
</dbReference>
<evidence type="ECO:0000313" key="2">
    <source>
        <dbReference type="EMBL" id="CAG6491771.1"/>
    </source>
</evidence>
<dbReference type="EMBL" id="HBUE01252685">
    <property type="protein sequence ID" value="CAG6555073.1"/>
    <property type="molecule type" value="Transcribed_RNA"/>
</dbReference>
<protein>
    <submittedName>
        <fullName evidence="2">(northern house mosquito) hypothetical protein</fullName>
    </submittedName>
</protein>
<organism evidence="2">
    <name type="scientific">Culex pipiens</name>
    <name type="common">House mosquito</name>
    <dbReference type="NCBI Taxonomy" id="7175"/>
    <lineage>
        <taxon>Eukaryota</taxon>
        <taxon>Metazoa</taxon>
        <taxon>Ecdysozoa</taxon>
        <taxon>Arthropoda</taxon>
        <taxon>Hexapoda</taxon>
        <taxon>Insecta</taxon>
        <taxon>Pterygota</taxon>
        <taxon>Neoptera</taxon>
        <taxon>Endopterygota</taxon>
        <taxon>Diptera</taxon>
        <taxon>Nematocera</taxon>
        <taxon>Culicoidea</taxon>
        <taxon>Culicidae</taxon>
        <taxon>Culicinae</taxon>
        <taxon>Culicini</taxon>
        <taxon>Culex</taxon>
        <taxon>Culex</taxon>
    </lineage>
</organism>
<feature type="compositionally biased region" description="Basic residues" evidence="1">
    <location>
        <begin position="128"/>
        <end position="137"/>
    </location>
</feature>
<accession>A0A8D8G1V5</accession>
<feature type="region of interest" description="Disordered" evidence="1">
    <location>
        <begin position="1"/>
        <end position="20"/>
    </location>
</feature>
<feature type="region of interest" description="Disordered" evidence="1">
    <location>
        <begin position="49"/>
        <end position="153"/>
    </location>
</feature>
<dbReference type="AlphaFoldDB" id="A0A8D8G1V5"/>
<dbReference type="EMBL" id="HBUE01147759">
    <property type="protein sequence ID" value="CAG6503814.1"/>
    <property type="molecule type" value="Transcribed_RNA"/>
</dbReference>
<name>A0A8D8G1V5_CULPI</name>
<sequence>MIYYRHRTQSPNRTHPSHDRRSIPLLSYLSECVPCSEHKPFRTAPRLVCSDVRQDPPPRRHPPGRQTHCFPPRNNPHPTTGHDRRPNQTPPRRAGCRPRPRWPPPRTRPRPRPGNRCASCSRRSNPPTRHRHCRTGRPARGGSSTAGRRKWQR</sequence>
<proteinExistence type="predicted"/>
<evidence type="ECO:0000256" key="1">
    <source>
        <dbReference type="SAM" id="MobiDB-lite"/>
    </source>
</evidence>